<evidence type="ECO:0000313" key="2">
    <source>
        <dbReference type="Proteomes" id="UP000094291"/>
    </source>
</evidence>
<name>A0A1E2V6C6_9GAMM</name>
<evidence type="ECO:0000313" key="1">
    <source>
        <dbReference type="EMBL" id="ODC02396.1"/>
    </source>
</evidence>
<dbReference type="Proteomes" id="UP000094291">
    <property type="component" value="Unassembled WGS sequence"/>
</dbReference>
<organism evidence="1 2">
    <name type="scientific">Terasakiispira papahanaumokuakeensis</name>
    <dbReference type="NCBI Taxonomy" id="197479"/>
    <lineage>
        <taxon>Bacteria</taxon>
        <taxon>Pseudomonadati</taxon>
        <taxon>Pseudomonadota</taxon>
        <taxon>Gammaproteobacteria</taxon>
        <taxon>Oceanospirillales</taxon>
        <taxon>Terasakiispira</taxon>
    </lineage>
</organism>
<reference evidence="1 2" key="1">
    <citation type="submission" date="2016-08" db="EMBL/GenBank/DDBJ databases">
        <authorList>
            <person name="Seilhamer J.J."/>
        </authorList>
    </citation>
    <scope>NUCLEOTIDE SEQUENCE [LARGE SCALE GENOMIC DNA]</scope>
    <source>
        <strain evidence="1 2">PH27A</strain>
    </source>
</reference>
<protein>
    <submittedName>
        <fullName evidence="1">Uncharacterized protein</fullName>
    </submittedName>
</protein>
<dbReference type="AlphaFoldDB" id="A0A1E2V6C6"/>
<sequence length="61" mass="6527">MKESTLGVVVPVNHANAVGILADGTPIQPPEFHSGWHGNESCHDGTAMRTLSHDLRSLPLQ</sequence>
<dbReference type="EMBL" id="MDTQ01000001">
    <property type="protein sequence ID" value="ODC02396.1"/>
    <property type="molecule type" value="Genomic_DNA"/>
</dbReference>
<dbReference type="STRING" id="197479.BFW38_01395"/>
<proteinExistence type="predicted"/>
<keyword evidence="2" id="KW-1185">Reference proteome</keyword>
<comment type="caution">
    <text evidence="1">The sequence shown here is derived from an EMBL/GenBank/DDBJ whole genome shotgun (WGS) entry which is preliminary data.</text>
</comment>
<accession>A0A1E2V6C6</accession>
<gene>
    <name evidence="1" type="ORF">BFW38_01395</name>
</gene>
<dbReference type="RefSeq" id="WP_068996781.1">
    <property type="nucleotide sequence ID" value="NZ_MDTQ01000001.1"/>
</dbReference>